<evidence type="ECO:0000256" key="1">
    <source>
        <dbReference type="SAM" id="Phobius"/>
    </source>
</evidence>
<gene>
    <name evidence="2" type="ORF">OH76DRAFT_1483414</name>
</gene>
<evidence type="ECO:0000313" key="3">
    <source>
        <dbReference type="Proteomes" id="UP000256964"/>
    </source>
</evidence>
<keyword evidence="1" id="KW-0812">Transmembrane</keyword>
<name>A0A371D8Q4_9APHY</name>
<dbReference type="AlphaFoldDB" id="A0A371D8Q4"/>
<feature type="transmembrane region" description="Helical" evidence="1">
    <location>
        <begin position="37"/>
        <end position="58"/>
    </location>
</feature>
<dbReference type="OrthoDB" id="2756746at2759"/>
<keyword evidence="3" id="KW-1185">Reference proteome</keyword>
<dbReference type="Proteomes" id="UP000256964">
    <property type="component" value="Unassembled WGS sequence"/>
</dbReference>
<dbReference type="EMBL" id="KZ857408">
    <property type="protein sequence ID" value="RDX48910.1"/>
    <property type="molecule type" value="Genomic_DNA"/>
</dbReference>
<protein>
    <submittedName>
        <fullName evidence="2">Uncharacterized protein</fullName>
    </submittedName>
</protein>
<evidence type="ECO:0000313" key="2">
    <source>
        <dbReference type="EMBL" id="RDX48910.1"/>
    </source>
</evidence>
<keyword evidence="1" id="KW-1133">Transmembrane helix</keyword>
<keyword evidence="1" id="KW-0472">Membrane</keyword>
<reference evidence="2 3" key="1">
    <citation type="journal article" date="2018" name="Biotechnol. Biofuels">
        <title>Integrative visual omics of the white-rot fungus Polyporus brumalis exposes the biotechnological potential of its oxidative enzymes for delignifying raw plant biomass.</title>
        <authorList>
            <person name="Miyauchi S."/>
            <person name="Rancon A."/>
            <person name="Drula E."/>
            <person name="Hage H."/>
            <person name="Chaduli D."/>
            <person name="Favel A."/>
            <person name="Grisel S."/>
            <person name="Henrissat B."/>
            <person name="Herpoel-Gimbert I."/>
            <person name="Ruiz-Duenas F.J."/>
            <person name="Chevret D."/>
            <person name="Hainaut M."/>
            <person name="Lin J."/>
            <person name="Wang M."/>
            <person name="Pangilinan J."/>
            <person name="Lipzen A."/>
            <person name="Lesage-Meessen L."/>
            <person name="Navarro D."/>
            <person name="Riley R."/>
            <person name="Grigoriev I.V."/>
            <person name="Zhou S."/>
            <person name="Raouche S."/>
            <person name="Rosso M.N."/>
        </authorList>
    </citation>
    <scope>NUCLEOTIDE SEQUENCE [LARGE SCALE GENOMIC DNA]</scope>
    <source>
        <strain evidence="2 3">BRFM 1820</strain>
    </source>
</reference>
<accession>A0A371D8Q4</accession>
<sequence>MILSELVVVVLTLSKTRGTLRKAFRHSSGSATLMTVLLRNGILCFILPIIMTSVVWALDEYSSQRVILQLVEYIGQFGDALTLIVTSRFLLDLSELAARAELNAIGSTSLGGLTLTVDLTPSLSKVPSVLFESDVDMGNPSEEPV</sequence>
<proteinExistence type="predicted"/>
<organism evidence="2 3">
    <name type="scientific">Lentinus brumalis</name>
    <dbReference type="NCBI Taxonomy" id="2498619"/>
    <lineage>
        <taxon>Eukaryota</taxon>
        <taxon>Fungi</taxon>
        <taxon>Dikarya</taxon>
        <taxon>Basidiomycota</taxon>
        <taxon>Agaricomycotina</taxon>
        <taxon>Agaricomycetes</taxon>
        <taxon>Polyporales</taxon>
        <taxon>Polyporaceae</taxon>
        <taxon>Lentinus</taxon>
    </lineage>
</organism>